<dbReference type="RefSeq" id="WP_379691877.1">
    <property type="nucleotide sequence ID" value="NZ_JBHSXH010000001.1"/>
</dbReference>
<dbReference type="EMBL" id="JBHSXH010000001">
    <property type="protein sequence ID" value="MFC6823447.1"/>
    <property type="molecule type" value="Genomic_DNA"/>
</dbReference>
<evidence type="ECO:0008006" key="3">
    <source>
        <dbReference type="Google" id="ProtNLM"/>
    </source>
</evidence>
<organism evidence="1 2">
    <name type="scientific">Halopelagius fulvigenes</name>
    <dbReference type="NCBI Taxonomy" id="1198324"/>
    <lineage>
        <taxon>Archaea</taxon>
        <taxon>Methanobacteriati</taxon>
        <taxon>Methanobacteriota</taxon>
        <taxon>Stenosarchaea group</taxon>
        <taxon>Halobacteria</taxon>
        <taxon>Halobacteriales</taxon>
        <taxon>Haloferacaceae</taxon>
    </lineage>
</organism>
<evidence type="ECO:0000313" key="1">
    <source>
        <dbReference type="EMBL" id="MFC6823447.1"/>
    </source>
</evidence>
<dbReference type="Proteomes" id="UP001596408">
    <property type="component" value="Unassembled WGS sequence"/>
</dbReference>
<name>A0ABD5TS47_9EURY</name>
<keyword evidence="2" id="KW-1185">Reference proteome</keyword>
<dbReference type="SUPFAM" id="SSF88713">
    <property type="entry name" value="Glycoside hydrolase/deacetylase"/>
    <property type="match status" value="2"/>
</dbReference>
<accession>A0ABD5TS47</accession>
<evidence type="ECO:0000313" key="2">
    <source>
        <dbReference type="Proteomes" id="UP001596408"/>
    </source>
</evidence>
<comment type="caution">
    <text evidence="1">The sequence shown here is derived from an EMBL/GenBank/DDBJ whole genome shotgun (WGS) entry which is preliminary data.</text>
</comment>
<gene>
    <name evidence="1" type="ORF">ACFQEV_00285</name>
</gene>
<reference evidence="1 2" key="1">
    <citation type="journal article" date="2019" name="Int. J. Syst. Evol. Microbiol.">
        <title>The Global Catalogue of Microorganisms (GCM) 10K type strain sequencing project: providing services to taxonomists for standard genome sequencing and annotation.</title>
        <authorList>
            <consortium name="The Broad Institute Genomics Platform"/>
            <consortium name="The Broad Institute Genome Sequencing Center for Infectious Disease"/>
            <person name="Wu L."/>
            <person name="Ma J."/>
        </authorList>
    </citation>
    <scope>NUCLEOTIDE SEQUENCE [LARGE SCALE GENOMIC DNA]</scope>
    <source>
        <strain evidence="1 2">YIM 94188</strain>
    </source>
</reference>
<protein>
    <recommendedName>
        <fullName evidence="3">Polysaccharide deacetylase</fullName>
    </recommendedName>
</protein>
<proteinExistence type="predicted"/>
<dbReference type="InterPro" id="IPR011330">
    <property type="entry name" value="Glyco_hydro/deAcase_b/a-brl"/>
</dbReference>
<dbReference type="AlphaFoldDB" id="A0ABD5TS47"/>
<sequence>MMGEFTFEKYEALLRASLDAGYDHLTVRQYLTRKRADELPERFVVHRHDVDRKPENALAMARLEARLDVPSTYYFRTIEKVFRPELIRQIDALGHEIGYHYEDMDRAEGDVTAAHESFGTELERLRELAEVRTACMHGNPLTSYDNRDMWAADPEGQFEEYGLLGEAYLSMDFADVIYFSDTGRTWEDGALKIKDHTVGEDGKRRQVGETSELIRLLEDREIPRLCLLSHPNRWAKDSTEMVVENAKDFTMNAGKRVLNLVR</sequence>